<organism evidence="1 2">
    <name type="scientific">Mucilaginibacter oryzae</name>
    <dbReference type="NCBI Taxonomy" id="468058"/>
    <lineage>
        <taxon>Bacteria</taxon>
        <taxon>Pseudomonadati</taxon>
        <taxon>Bacteroidota</taxon>
        <taxon>Sphingobacteriia</taxon>
        <taxon>Sphingobacteriales</taxon>
        <taxon>Sphingobacteriaceae</taxon>
        <taxon>Mucilaginibacter</taxon>
    </lineage>
</organism>
<comment type="caution">
    <text evidence="1">The sequence shown here is derived from an EMBL/GenBank/DDBJ whole genome shotgun (WGS) entry which is preliminary data.</text>
</comment>
<protein>
    <submittedName>
        <fullName evidence="1">Uncharacterized protein</fullName>
    </submittedName>
</protein>
<gene>
    <name evidence="1" type="ORF">LX99_04246</name>
</gene>
<name>A0A316H203_9SPHI</name>
<dbReference type="EMBL" id="QGHA01000011">
    <property type="protein sequence ID" value="PWK72916.1"/>
    <property type="molecule type" value="Genomic_DNA"/>
</dbReference>
<dbReference type="Proteomes" id="UP000245678">
    <property type="component" value="Unassembled WGS sequence"/>
</dbReference>
<keyword evidence="2" id="KW-1185">Reference proteome</keyword>
<sequence length="756" mass="84553">MAKKNGKPKPHYGVSLGRAYSAGRHVVNDSIGKVFYTAKLDPKIFLENNTDTQNGSLLVPKNDIVIDISAWTPNTIDCFYKTISDASVYSETIPNGVKSSKRSVTGPTLNIYKIKLSDTISTLEIRNNDPFSVKGIDVAPFDILESIAITKDEVESITGKVTSNNFQKTNLYIYFNSPESISNPGYRSYFKSELGVLGSVAGSTKSISSSILTGINVYSLDRVNWVSNNYANAAFAKIPGFTWDNQIIPNPVGIDQPFSGNWTNIKNKLSLIISDANSIDNKGARLLTTPHAAIRDYIYQGNLDKLSFEMAFRLPFFIERPMNTPYQNVIIGTDTRANNPYYTKFSAWFGYANSLRSTDKKLSRAGHMQSFTDLISSTPDHLNLYSAFTNDEAGVIVNLVRNPSLTRYHIPAYIAALMNDENTHTNFDAYFTVPSGFKVHLRENDTARTKARTEKSEADILSLKTHGYITEQSYNNLIQSAANVFVAEPIVKTKASASNGYYVFKSATDNKFYIYDKINSNYYQGNSGLTVAFGYDMGGKGKSDYGPITTDTSLQYITGFTVDSPTTGQTQISNFQEAVIKAGFGLHKEQAVALFYTYFENVFSVMKLDYDYAVGHAQPLMNKKYLAVGIGTKSGLRKPSYNYLQVYPETSGGIPFYEAGGIQYFNEIEKYVYGTQLYNVGAGGFNAGFINKKGVHSFLKAAMYFTHAVNTHDIRWMKEFLRKNNPVTTMWRREQLRRLVDHKTAYDHYDFTQTSL</sequence>
<evidence type="ECO:0000313" key="2">
    <source>
        <dbReference type="Proteomes" id="UP000245678"/>
    </source>
</evidence>
<accession>A0A316H203</accession>
<reference evidence="1 2" key="1">
    <citation type="submission" date="2018-05" db="EMBL/GenBank/DDBJ databases">
        <title>Genomic Encyclopedia of Archaeal and Bacterial Type Strains, Phase II (KMG-II): from individual species to whole genera.</title>
        <authorList>
            <person name="Goeker M."/>
        </authorList>
    </citation>
    <scope>NUCLEOTIDE SEQUENCE [LARGE SCALE GENOMIC DNA]</scope>
    <source>
        <strain evidence="1 2">DSM 19975</strain>
    </source>
</reference>
<dbReference type="RefSeq" id="WP_109609611.1">
    <property type="nucleotide sequence ID" value="NZ_QGHA01000011.1"/>
</dbReference>
<dbReference type="AlphaFoldDB" id="A0A316H203"/>
<evidence type="ECO:0000313" key="1">
    <source>
        <dbReference type="EMBL" id="PWK72916.1"/>
    </source>
</evidence>
<proteinExistence type="predicted"/>